<comment type="caution">
    <text evidence="2">The sequence shown here is derived from an EMBL/GenBank/DDBJ whole genome shotgun (WGS) entry which is preliminary data.</text>
</comment>
<dbReference type="PaxDb" id="411902-CLOBOL_07193"/>
<dbReference type="SUPFAM" id="SSF57783">
    <property type="entry name" value="Zinc beta-ribbon"/>
    <property type="match status" value="1"/>
</dbReference>
<reference evidence="2 3" key="1">
    <citation type="submission" date="2007-08" db="EMBL/GenBank/DDBJ databases">
        <authorList>
            <person name="Fulton L."/>
            <person name="Clifton S."/>
            <person name="Fulton B."/>
            <person name="Xu J."/>
            <person name="Minx P."/>
            <person name="Pepin K.H."/>
            <person name="Johnson M."/>
            <person name="Thiruvilangam P."/>
            <person name="Bhonagiri V."/>
            <person name="Nash W.E."/>
            <person name="Mardis E.R."/>
            <person name="Wilson R.K."/>
        </authorList>
    </citation>
    <scope>NUCLEOTIDE SEQUENCE [LARGE SCALE GENOMIC DNA]</scope>
    <source>
        <strain evidence="3">ATCC BAA-613 / DSM 15670 / CCUG 46953 / JCM 12243 / WAL 16351</strain>
    </source>
</reference>
<protein>
    <recommendedName>
        <fullName evidence="1">DUF3991 domain-containing protein</fullName>
    </recommendedName>
</protein>
<evidence type="ECO:0000313" key="2">
    <source>
        <dbReference type="EMBL" id="EDP12631.1"/>
    </source>
</evidence>
<dbReference type="InterPro" id="IPR025054">
    <property type="entry name" value="DUF3991"/>
</dbReference>
<dbReference type="EMBL" id="ABCC02000075">
    <property type="protein sequence ID" value="EDP12631.1"/>
    <property type="molecule type" value="Genomic_DNA"/>
</dbReference>
<dbReference type="SUPFAM" id="SSF56731">
    <property type="entry name" value="DNA primase core"/>
    <property type="match status" value="1"/>
</dbReference>
<dbReference type="Pfam" id="PF13154">
    <property type="entry name" value="DUF3991"/>
    <property type="match status" value="1"/>
</dbReference>
<sequence>MMKLRVRIYHEEVSDMSYVYFTEEQKERANSIDLVDFLQRQGEKMLPSGRDKRLSSDHSITVRGNSWYDHAIEKGGLAIDFVKYFYGKTYPDAVSMLLDGEQGIPYIQSQKQEKEPSAPFSLPPKNRDMRRTFAYLLKVRYLDKQIVTDFAKADLLYESLEDSQDGTRQYHNAIFVGRDKEGVARHAHKKGIYTYGSSFRGNLTSSDPKYSFRWVGTSDTLYVFEAPIDLLSYVSLHKEGWKQHSYVALCCVGSKPIFQLLQDFPNMKKIWLCLDHDIPGMKAAERIKKQLLEMGYGDTETDLSQYKDWNEDLKALHGQLAIPAEELPGNQQETKQELLKME</sequence>
<reference evidence="2 3" key="2">
    <citation type="submission" date="2007-09" db="EMBL/GenBank/DDBJ databases">
        <title>Draft genome sequence of Clostridium bolteae (ATCC BAA-613).</title>
        <authorList>
            <person name="Sudarsanam P."/>
            <person name="Ley R."/>
            <person name="Guruge J."/>
            <person name="Turnbaugh P.J."/>
            <person name="Mahowald M."/>
            <person name="Liep D."/>
            <person name="Gordon J."/>
        </authorList>
    </citation>
    <scope>NUCLEOTIDE SEQUENCE [LARGE SCALE GENOMIC DNA]</scope>
    <source>
        <strain evidence="3">ATCC BAA-613 / DSM 15670 / CCUG 46953 / JCM 12243 / WAL 16351</strain>
    </source>
</reference>
<evidence type="ECO:0000313" key="3">
    <source>
        <dbReference type="Proteomes" id="UP000005396"/>
    </source>
</evidence>
<organism evidence="2 3">
    <name type="scientific">Enterocloster bolteae (strain ATCC BAA-613 / DSM 15670 / CCUG 46953 / JCM 12243 / WAL 16351)</name>
    <name type="common">Clostridium bolteae</name>
    <dbReference type="NCBI Taxonomy" id="411902"/>
    <lineage>
        <taxon>Bacteria</taxon>
        <taxon>Bacillati</taxon>
        <taxon>Bacillota</taxon>
        <taxon>Clostridia</taxon>
        <taxon>Lachnospirales</taxon>
        <taxon>Lachnospiraceae</taxon>
        <taxon>Enterocloster</taxon>
    </lineage>
</organism>
<dbReference type="Pfam" id="PF13155">
    <property type="entry name" value="Toprim_2"/>
    <property type="match status" value="1"/>
</dbReference>
<dbReference type="Proteomes" id="UP000005396">
    <property type="component" value="Unassembled WGS sequence"/>
</dbReference>
<accession>A8S5F9</accession>
<dbReference type="AlphaFoldDB" id="A8S5F9"/>
<dbReference type="eggNOG" id="COG0358">
    <property type="taxonomic scope" value="Bacteria"/>
</dbReference>
<name>A8S5F9_ENTBW</name>
<dbReference type="Gene3D" id="3.40.1360.10">
    <property type="match status" value="1"/>
</dbReference>
<gene>
    <name evidence="2" type="ORF">CLOBOL_07193</name>
</gene>
<proteinExistence type="predicted"/>
<evidence type="ECO:0000259" key="1">
    <source>
        <dbReference type="Pfam" id="PF13154"/>
    </source>
</evidence>
<feature type="domain" description="DUF3991" evidence="1">
    <location>
        <begin position="134"/>
        <end position="217"/>
    </location>
</feature>
<dbReference type="HOGENOM" id="CLU_027621_2_0_9"/>